<reference evidence="1 2" key="1">
    <citation type="submission" date="2018-06" db="EMBL/GenBank/DDBJ databases">
        <title>Extensive metabolic versatility and redundancy in microbially diverse, dynamic hydrothermal sediments.</title>
        <authorList>
            <person name="Dombrowski N."/>
            <person name="Teske A."/>
            <person name="Baker B.J."/>
        </authorList>
    </citation>
    <scope>NUCLEOTIDE SEQUENCE [LARGE SCALE GENOMIC DNA]</scope>
    <source>
        <strain evidence="1">B36_G15</strain>
    </source>
</reference>
<sequence length="227" mass="25529">MIILLFLVTGQPFFIDQPTPWPLQHGQYGFLLRFGPEGSVLPYAMVGILERFQLGLSYGASNLIGSEDPEFYPRPEVQAKLVLIEQQFYIPQLTLGFDSQGFGPHQGDRYRIKSKGFYLTGGEHLGLQFGWIDISLGLNYSLETVDSKTPSLFAGLMVGIGPGFGFLLDYDLGSNDPKAEGPGYFNLGLRWLINNQVLFELSLRDLFSMHEEESFNRMVKIGYYGSF</sequence>
<comment type="caution">
    <text evidence="1">The sequence shown here is derived from an EMBL/GenBank/DDBJ whole genome shotgun (WGS) entry which is preliminary data.</text>
</comment>
<organism evidence="1 2">
    <name type="scientific">candidate division WOR-3 bacterium</name>
    <dbReference type="NCBI Taxonomy" id="2052148"/>
    <lineage>
        <taxon>Bacteria</taxon>
        <taxon>Bacteria division WOR-3</taxon>
    </lineage>
</organism>
<proteinExistence type="predicted"/>
<dbReference type="EMBL" id="QNBE01000047">
    <property type="protein sequence ID" value="RKX70203.1"/>
    <property type="molecule type" value="Genomic_DNA"/>
</dbReference>
<evidence type="ECO:0000313" key="2">
    <source>
        <dbReference type="Proteomes" id="UP000268469"/>
    </source>
</evidence>
<protein>
    <submittedName>
        <fullName evidence="1">Uncharacterized protein</fullName>
    </submittedName>
</protein>
<name>A0A660SHT9_UNCW3</name>
<dbReference type="Proteomes" id="UP000268469">
    <property type="component" value="Unassembled WGS sequence"/>
</dbReference>
<evidence type="ECO:0000313" key="1">
    <source>
        <dbReference type="EMBL" id="RKX70203.1"/>
    </source>
</evidence>
<dbReference type="AlphaFoldDB" id="A0A660SHT9"/>
<accession>A0A660SHT9</accession>
<gene>
    <name evidence="1" type="ORF">DRP53_05785</name>
</gene>